<feature type="transmembrane region" description="Helical" evidence="10">
    <location>
        <begin position="145"/>
        <end position="164"/>
    </location>
</feature>
<dbReference type="GO" id="GO:0015990">
    <property type="term" value="P:electron transport coupled proton transport"/>
    <property type="evidence" value="ECO:0007669"/>
    <property type="project" value="TreeGrafter"/>
</dbReference>
<evidence type="ECO:0000259" key="11">
    <source>
        <dbReference type="Pfam" id="PF00361"/>
    </source>
</evidence>
<feature type="transmembrane region" description="Helical" evidence="10">
    <location>
        <begin position="7"/>
        <end position="26"/>
    </location>
</feature>
<dbReference type="GO" id="GO:0016020">
    <property type="term" value="C:membrane"/>
    <property type="evidence" value="ECO:0007669"/>
    <property type="project" value="UniProtKB-SubCell"/>
</dbReference>
<feature type="domain" description="NADH:quinone oxidoreductase/Mrp antiporter transmembrane" evidence="11">
    <location>
        <begin position="103"/>
        <end position="369"/>
    </location>
</feature>
<keyword evidence="6" id="KW-0249">Electron transport</keyword>
<dbReference type="Pfam" id="PF00361">
    <property type="entry name" value="Proton_antipo_M"/>
    <property type="match status" value="1"/>
</dbReference>
<keyword evidence="8 10" id="KW-0472">Membrane</keyword>
<evidence type="ECO:0000256" key="8">
    <source>
        <dbReference type="ARBA" id="ARBA00023136"/>
    </source>
</evidence>
<dbReference type="GO" id="GO:0042773">
    <property type="term" value="P:ATP synthesis coupled electron transport"/>
    <property type="evidence" value="ECO:0007669"/>
    <property type="project" value="InterPro"/>
</dbReference>
<comment type="similarity">
    <text evidence="10">Belongs to the complex I subunit 5 family.</text>
</comment>
<accession>A0A3P8MXI3</accession>
<evidence type="ECO:0000256" key="5">
    <source>
        <dbReference type="ARBA" id="ARBA00022692"/>
    </source>
</evidence>
<feature type="transmembrane region" description="Helical" evidence="10">
    <location>
        <begin position="53"/>
        <end position="77"/>
    </location>
</feature>
<dbReference type="PRINTS" id="PR01434">
    <property type="entry name" value="NADHDHGNASE5"/>
</dbReference>
<dbReference type="AlphaFoldDB" id="A0A3P8MXI3"/>
<dbReference type="InterPro" id="IPR001750">
    <property type="entry name" value="ND/Mrp_TM"/>
</dbReference>
<evidence type="ECO:0000256" key="3">
    <source>
        <dbReference type="ARBA" id="ARBA00012944"/>
    </source>
</evidence>
<comment type="subcellular location">
    <subcellularLocation>
        <location evidence="2">Membrane</location>
        <topology evidence="2">Multi-pass membrane protein</topology>
    </subcellularLocation>
</comment>
<dbReference type="GO" id="GO:0008137">
    <property type="term" value="F:NADH dehydrogenase (ubiquinone) activity"/>
    <property type="evidence" value="ECO:0007669"/>
    <property type="project" value="UniProtKB-EC"/>
</dbReference>
<feature type="transmembrane region" description="Helical" evidence="10">
    <location>
        <begin position="281"/>
        <end position="303"/>
    </location>
</feature>
<comment type="catalytic activity">
    <reaction evidence="9 10">
        <text>a ubiquinone + NADH + 5 H(+)(in) = a ubiquinol + NAD(+) + 4 H(+)(out)</text>
        <dbReference type="Rhea" id="RHEA:29091"/>
        <dbReference type="Rhea" id="RHEA-COMP:9565"/>
        <dbReference type="Rhea" id="RHEA-COMP:9566"/>
        <dbReference type="ChEBI" id="CHEBI:15378"/>
        <dbReference type="ChEBI" id="CHEBI:16389"/>
        <dbReference type="ChEBI" id="CHEBI:17976"/>
        <dbReference type="ChEBI" id="CHEBI:57540"/>
        <dbReference type="ChEBI" id="CHEBI:57945"/>
        <dbReference type="EC" id="7.1.1.2"/>
    </reaction>
</comment>
<dbReference type="PANTHER" id="PTHR42829">
    <property type="entry name" value="NADH-UBIQUINONE OXIDOREDUCTASE CHAIN 5"/>
    <property type="match status" value="1"/>
</dbReference>
<dbReference type="Pfam" id="PF00662">
    <property type="entry name" value="Proton_antipo_N"/>
    <property type="match status" value="1"/>
</dbReference>
<protein>
    <recommendedName>
        <fullName evidence="4 10">NADH-ubiquinone oxidoreductase chain 5</fullName>
        <ecNumber evidence="3 10">7.1.1.2</ecNumber>
    </recommendedName>
</protein>
<dbReference type="InterPro" id="IPR001516">
    <property type="entry name" value="Proton_antipo_N"/>
</dbReference>
<dbReference type="PANTHER" id="PTHR42829:SF2">
    <property type="entry name" value="NADH-UBIQUINONE OXIDOREDUCTASE CHAIN 5"/>
    <property type="match status" value="1"/>
</dbReference>
<evidence type="ECO:0000256" key="2">
    <source>
        <dbReference type="ARBA" id="ARBA00004141"/>
    </source>
</evidence>
<evidence type="ECO:0000259" key="12">
    <source>
        <dbReference type="Pfam" id="PF00662"/>
    </source>
</evidence>
<feature type="transmembrane region" description="Helical" evidence="10">
    <location>
        <begin position="231"/>
        <end position="250"/>
    </location>
</feature>
<keyword evidence="10 13" id="KW-0496">Mitochondrion</keyword>
<organism evidence="13">
    <name type="scientific">Bovicola caprae</name>
    <dbReference type="NCBI Taxonomy" id="1647116"/>
    <lineage>
        <taxon>Eukaryota</taxon>
        <taxon>Metazoa</taxon>
        <taxon>Ecdysozoa</taxon>
        <taxon>Arthropoda</taxon>
        <taxon>Hexapoda</taxon>
        <taxon>Insecta</taxon>
        <taxon>Pterygota</taxon>
        <taxon>Neoptera</taxon>
        <taxon>Paraneoptera</taxon>
        <taxon>Psocodea</taxon>
        <taxon>Troctomorpha</taxon>
        <taxon>Phthiraptera</taxon>
        <taxon>Ischnocera</taxon>
        <taxon>Bovicoliidae</taxon>
        <taxon>Bovicola</taxon>
    </lineage>
</organism>
<evidence type="ECO:0000256" key="10">
    <source>
        <dbReference type="RuleBase" id="RU003404"/>
    </source>
</evidence>
<comment type="function">
    <text evidence="10">Core subunit of the mitochondrial membrane respiratory chain NADH dehydrogenase (Complex I) which catalyzes electron transfer from NADH through the respiratory chain, using ubiquinone as an electron acceptor. Essential for the catalytic activity and assembly of complex I.</text>
</comment>
<evidence type="ECO:0000256" key="9">
    <source>
        <dbReference type="ARBA" id="ARBA00049551"/>
    </source>
</evidence>
<geneLocation type="mitochondrion" evidence="13"/>
<proteinExistence type="inferred from homology"/>
<evidence type="ECO:0000313" key="13">
    <source>
        <dbReference type="EMBL" id="AYC65825.1"/>
    </source>
</evidence>
<feature type="transmembrane region" description="Helical" evidence="10">
    <location>
        <begin position="363"/>
        <end position="384"/>
    </location>
</feature>
<evidence type="ECO:0000256" key="1">
    <source>
        <dbReference type="ARBA" id="ARBA00003257"/>
    </source>
</evidence>
<feature type="transmembrane region" description="Helical" evidence="10">
    <location>
        <begin position="324"/>
        <end position="343"/>
    </location>
</feature>
<name>A0A3P8MXI3_9NEOP</name>
<dbReference type="InterPro" id="IPR003945">
    <property type="entry name" value="NU5C-like"/>
</dbReference>
<evidence type="ECO:0000256" key="7">
    <source>
        <dbReference type="ARBA" id="ARBA00022989"/>
    </source>
</evidence>
<feature type="transmembrane region" description="Helical" evidence="10">
    <location>
        <begin position="536"/>
        <end position="556"/>
    </location>
</feature>
<evidence type="ECO:0000256" key="4">
    <source>
        <dbReference type="ARBA" id="ARBA00021096"/>
    </source>
</evidence>
<keyword evidence="7 10" id="KW-1133">Transmembrane helix</keyword>
<keyword evidence="5 10" id="KW-0812">Transmembrane</keyword>
<feature type="transmembrane region" description="Helical" evidence="10">
    <location>
        <begin position="116"/>
        <end position="133"/>
    </location>
</feature>
<feature type="transmembrane region" description="Helical" evidence="10">
    <location>
        <begin position="445"/>
        <end position="466"/>
    </location>
</feature>
<comment type="function">
    <text evidence="1">Core subunit of the mitochondrial membrane respiratory chain NADH dehydrogenase (Complex I) that is believed to belong to the minimal assembly required for catalysis. Complex I functions in the transfer of electrons from NADH to the respiratory chain. The immediate electron acceptor for the enzyme is believed to be ubiquinone.</text>
</comment>
<keyword evidence="10" id="KW-0813">Transport</keyword>
<keyword evidence="10" id="KW-0520">NAD</keyword>
<dbReference type="EMBL" id="MH001184">
    <property type="protein sequence ID" value="AYC65825.1"/>
    <property type="molecule type" value="Genomic_DNA"/>
</dbReference>
<dbReference type="EC" id="7.1.1.2" evidence="3 10"/>
<feature type="domain" description="NADH-Ubiquinone oxidoreductase (complex I) chain 5 N-terminal" evidence="12">
    <location>
        <begin position="46"/>
        <end position="86"/>
    </location>
</feature>
<reference evidence="13" key="1">
    <citation type="journal article" date="2018" name="Syst. Biol.">
        <title>Mitochondrial Genome Fragmentation Unites the Parasitic Lice of Eutherian Mammals.</title>
        <authorList>
            <person name="Song F."/>
            <person name="Li H."/>
            <person name="Liu G.-H."/>
            <person name="Wang W."/>
            <person name="James P."/>
            <person name="Colwell D.D."/>
            <person name="Tran A."/>
            <person name="Gong S."/>
            <person name="Cai W."/>
            <person name="Shao R."/>
        </authorList>
    </citation>
    <scope>NUCLEOTIDE SEQUENCE</scope>
    <source>
        <strain evidence="13">Minichromosome 9</strain>
    </source>
</reference>
<keyword evidence="10" id="KW-0830">Ubiquinone</keyword>
<dbReference type="GO" id="GO:0003954">
    <property type="term" value="F:NADH dehydrogenase activity"/>
    <property type="evidence" value="ECO:0007669"/>
    <property type="project" value="TreeGrafter"/>
</dbReference>
<feature type="transmembrane region" description="Helical" evidence="10">
    <location>
        <begin position="405"/>
        <end position="430"/>
    </location>
</feature>
<feature type="transmembrane region" description="Helical" evidence="10">
    <location>
        <begin position="201"/>
        <end position="219"/>
    </location>
</feature>
<evidence type="ECO:0000256" key="6">
    <source>
        <dbReference type="ARBA" id="ARBA00022982"/>
    </source>
</evidence>
<feature type="transmembrane region" description="Helical" evidence="10">
    <location>
        <begin position="257"/>
        <end position="275"/>
    </location>
</feature>
<sequence length="558" mass="61575">MLKEKKFYPLVFSLKALLVIAVFSSVGEKIFSMSKSVGMLFPWGFCWSFSVDYISSLFLVMVCCVSISVFAYSWGYLQGEGMWNKFIQTLLLFTLSMMILSLSSSVMSTMVGWDGLGLSSVALIFFYCGWVSFRNGMVTFFCNRVGDVFFMIFITLISISPYGLTTEHGVSLLISAITKSAQVPFHIWLPMAMAAPTPVSSLVHSSTLVTGGIFILVRYGAEVNFLDELGVVLFSLSSLTLLFSGVSSIFETDLKKVIALSTLVHISLIMVFISLGDHFPALAHLLCHAFMKSGLFMVGGWMIHEMGGSQDIRASSVNPSGSPSWSFLLSVFLLSMVGFPFLSGFCSKELMLGSLFEDSGFSISTVVVYFGLFSSSMYSFRLFFSLSQVTSFSFTWSNWGSEKGMLYPLFISMIGALVVGMGLSLVLFSIEKFQESMYAFLTEKLLVVVLVILSVFLICLLVAIQWDSKLFAVWSKMSLFSSSLGDMLGRLVNPIRKIQALDKEGFFGLGVKVMSFFVQDLTKLPVPLFEGSKSQLLKLGLLFVLILSFTSMGSLLSL</sequence>
<gene>
    <name evidence="13" type="primary">ND5</name>
</gene>
<feature type="transmembrane region" description="Helical" evidence="10">
    <location>
        <begin position="89"/>
        <end position="110"/>
    </location>
</feature>